<dbReference type="PANTHER" id="PTHR12507">
    <property type="entry name" value="REDUCED GROWTH PHENOTYPE 1 RGP1, YEAST -RELATED"/>
    <property type="match status" value="1"/>
</dbReference>
<dbReference type="AlphaFoldDB" id="A0AA38SDT7"/>
<proteinExistence type="predicted"/>
<evidence type="ECO:0000313" key="2">
    <source>
        <dbReference type="EMBL" id="KAJ9165030.1"/>
    </source>
</evidence>
<comment type="caution">
    <text evidence="2">The sequence shown here is derived from an EMBL/GenBank/DDBJ whole genome shotgun (WGS) entry which is preliminary data.</text>
</comment>
<accession>A0AA38SDT7</accession>
<feature type="compositionally biased region" description="Polar residues" evidence="1">
    <location>
        <begin position="223"/>
        <end position="235"/>
    </location>
</feature>
<organism evidence="2 3">
    <name type="scientific">Coniochaeta hoffmannii</name>
    <dbReference type="NCBI Taxonomy" id="91930"/>
    <lineage>
        <taxon>Eukaryota</taxon>
        <taxon>Fungi</taxon>
        <taxon>Dikarya</taxon>
        <taxon>Ascomycota</taxon>
        <taxon>Pezizomycotina</taxon>
        <taxon>Sordariomycetes</taxon>
        <taxon>Sordariomycetidae</taxon>
        <taxon>Coniochaetales</taxon>
        <taxon>Coniochaetaceae</taxon>
        <taxon>Coniochaeta</taxon>
    </lineage>
</organism>
<keyword evidence="3" id="KW-1185">Reference proteome</keyword>
<feature type="compositionally biased region" description="Low complexity" evidence="1">
    <location>
        <begin position="239"/>
        <end position="250"/>
    </location>
</feature>
<dbReference type="Proteomes" id="UP001174691">
    <property type="component" value="Unassembled WGS sequence"/>
</dbReference>
<name>A0AA38SDT7_9PEZI</name>
<dbReference type="InterPro" id="IPR014848">
    <property type="entry name" value="Rgp1"/>
</dbReference>
<reference evidence="2" key="1">
    <citation type="submission" date="2022-07" db="EMBL/GenBank/DDBJ databases">
        <title>Fungi with potential for degradation of polypropylene.</title>
        <authorList>
            <person name="Gostincar C."/>
        </authorList>
    </citation>
    <scope>NUCLEOTIDE SEQUENCE</scope>
    <source>
        <strain evidence="2">EXF-13287</strain>
    </source>
</reference>
<feature type="region of interest" description="Disordered" evidence="1">
    <location>
        <begin position="177"/>
        <end position="307"/>
    </location>
</feature>
<feature type="region of interest" description="Disordered" evidence="1">
    <location>
        <begin position="591"/>
        <end position="612"/>
    </location>
</feature>
<dbReference type="EMBL" id="JANBVN010000007">
    <property type="protein sequence ID" value="KAJ9165030.1"/>
    <property type="molecule type" value="Genomic_DNA"/>
</dbReference>
<dbReference type="Pfam" id="PF08737">
    <property type="entry name" value="Rgp1"/>
    <property type="match status" value="2"/>
</dbReference>
<gene>
    <name evidence="2" type="ORF">NKR19_g823</name>
</gene>
<feature type="compositionally biased region" description="Basic residues" evidence="1">
    <location>
        <begin position="792"/>
        <end position="810"/>
    </location>
</feature>
<feature type="region of interest" description="Disordered" evidence="1">
    <location>
        <begin position="755"/>
        <end position="825"/>
    </location>
</feature>
<sequence>MSPDGHGNIRVFVRWHDQTVFAGEEVKCTITFKNVARLAGSPGNSSSSRLPPHHSRNPPIAGAEQRQTSPNGAQHPSRSPSALAPPQAGRGHRTTLSLSVPSAAATSRSRAGSVPWSPQTPQDSRPRNGQATGTGSGNANGNGSLNTSGNPGGRGNGHSHKRSLSIVSMGAAALGNEHQHNASSGKPQRPARGHARASSLQIVPRGGNSANGPRSASYIHRPFTSQPSPLFNSSYPPDRSISSGRSSGASTVPSTPGAGAPAVSPRSGPGSDRLAEFRFPMIQPPGSDTNAEQPQLNHDSITSPRSALGEIGFPPTRGKDAVPTITEHAAAPAARILSTTSIAGTPRSSGEFYSISNNSTETLASEYVTQQPIRNNGRPQHLRRPSNLSISTSARLPEALMMGYAQIQGSFTLDGSLVNTGPFEQVKRKAVVGGQGGGVIGVESSKRDSGLLRGFGWGSLTSSIGELLGGGELSTIKDMRGIASSKAIPLLSTPQSVLFVDVKLAPGESKTYEYAFTLPKGLPPTHRGKLMKISYSLVIGTQRPGGAKEQQVTSVEIPFRVLGSVNDHGEILGHDLMSPYIILRDQARVHCVSSHPPPSPPRAEHQPTPPTTAKEAIDHAILRSNIGTQQSSSNRFEIARNGRRVGVVTLARPAYRLGESVTLAIDFAGAEVLCLAVHAALETAERVVDPSLALRSEASVHRVTRKVYVASSESTMYARRTVFTPTIPVTATPEFVTSGIALEWKVRLEFVIPAQDEHGPHPGAAGDVIEEEEEGEDEEEQEQDETEDVSHGRKQLLPHQHHHHHHHHQPTRRDEQPPHPLLEEISRDGRGGLVLVAAENVVCESFEVAVPLRVYGAVCTGLERLERDEALEEGLVV</sequence>
<feature type="compositionally biased region" description="Polar residues" evidence="1">
    <location>
        <begin position="286"/>
        <end position="305"/>
    </location>
</feature>
<evidence type="ECO:0000313" key="3">
    <source>
        <dbReference type="Proteomes" id="UP001174691"/>
    </source>
</evidence>
<feature type="compositionally biased region" description="Acidic residues" evidence="1">
    <location>
        <begin position="768"/>
        <end position="787"/>
    </location>
</feature>
<feature type="compositionally biased region" description="Low complexity" evidence="1">
    <location>
        <begin position="102"/>
        <end position="113"/>
    </location>
</feature>
<protein>
    <submittedName>
        <fullName evidence="2">Rgp1-domain-containing protein</fullName>
    </submittedName>
</protein>
<feature type="compositionally biased region" description="Basic and acidic residues" evidence="1">
    <location>
        <begin position="811"/>
        <end position="825"/>
    </location>
</feature>
<evidence type="ECO:0000256" key="1">
    <source>
        <dbReference type="SAM" id="MobiDB-lite"/>
    </source>
</evidence>
<feature type="compositionally biased region" description="Polar residues" evidence="1">
    <location>
        <begin position="65"/>
        <end position="80"/>
    </location>
</feature>
<feature type="region of interest" description="Disordered" evidence="1">
    <location>
        <begin position="40"/>
        <end position="161"/>
    </location>
</feature>